<feature type="transmembrane region" description="Helical" evidence="1">
    <location>
        <begin position="166"/>
        <end position="191"/>
    </location>
</feature>
<dbReference type="OrthoDB" id="709028at2"/>
<sequence length="214" mass="25481">MMDELDLLKKDWQKKEADLPRLSYEEIYKMTWKRSSSIVKWIFYISLMEFLFWTAINVAFTDAEAWETIKSMHLYEFTIVMTTLSYIILVFFIYKFYINYRQISYTDSSRELMKAILKVKRTVTQYVWFNIAIFAVSLITSIYGSLRYGPDGKKLVTAAGEAGNEALFWLLITGMILLFVVVFITLLWLFYKLLYGLLLNRLRKNYKELEQIDV</sequence>
<organism evidence="2 3">
    <name type="scientific">Zeaxanthinibacter enoshimensis</name>
    <dbReference type="NCBI Taxonomy" id="392009"/>
    <lineage>
        <taxon>Bacteria</taxon>
        <taxon>Pseudomonadati</taxon>
        <taxon>Bacteroidota</taxon>
        <taxon>Flavobacteriia</taxon>
        <taxon>Flavobacteriales</taxon>
        <taxon>Flavobacteriaceae</taxon>
        <taxon>Zeaxanthinibacter</taxon>
    </lineage>
</organism>
<proteinExistence type="predicted"/>
<name>A0A4R6TK22_9FLAO</name>
<evidence type="ECO:0000313" key="2">
    <source>
        <dbReference type="EMBL" id="TDQ30977.1"/>
    </source>
</evidence>
<keyword evidence="1" id="KW-1133">Transmembrane helix</keyword>
<feature type="transmembrane region" description="Helical" evidence="1">
    <location>
        <begin position="38"/>
        <end position="60"/>
    </location>
</feature>
<keyword evidence="1" id="KW-0472">Membrane</keyword>
<gene>
    <name evidence="2" type="ORF">CLV82_1675</name>
</gene>
<reference evidence="2 3" key="1">
    <citation type="submission" date="2019-03" db="EMBL/GenBank/DDBJ databases">
        <title>Genomic Encyclopedia of Archaeal and Bacterial Type Strains, Phase II (KMG-II): from individual species to whole genera.</title>
        <authorList>
            <person name="Goeker M."/>
        </authorList>
    </citation>
    <scope>NUCLEOTIDE SEQUENCE [LARGE SCALE GENOMIC DNA]</scope>
    <source>
        <strain evidence="2 3">DSM 18435</strain>
    </source>
</reference>
<dbReference type="AlphaFoldDB" id="A0A4R6TK22"/>
<evidence type="ECO:0000313" key="3">
    <source>
        <dbReference type="Proteomes" id="UP000295468"/>
    </source>
</evidence>
<dbReference type="Proteomes" id="UP000295468">
    <property type="component" value="Unassembled WGS sequence"/>
</dbReference>
<dbReference type="RefSeq" id="WP_133643839.1">
    <property type="nucleotide sequence ID" value="NZ_SNYI01000002.1"/>
</dbReference>
<feature type="transmembrane region" description="Helical" evidence="1">
    <location>
        <begin position="72"/>
        <end position="94"/>
    </location>
</feature>
<keyword evidence="1" id="KW-0812">Transmembrane</keyword>
<feature type="transmembrane region" description="Helical" evidence="1">
    <location>
        <begin position="126"/>
        <end position="146"/>
    </location>
</feature>
<accession>A0A4R6TK22</accession>
<protein>
    <submittedName>
        <fullName evidence="2">Uncharacterized protein</fullName>
    </submittedName>
</protein>
<keyword evidence="3" id="KW-1185">Reference proteome</keyword>
<comment type="caution">
    <text evidence="2">The sequence shown here is derived from an EMBL/GenBank/DDBJ whole genome shotgun (WGS) entry which is preliminary data.</text>
</comment>
<evidence type="ECO:0000256" key="1">
    <source>
        <dbReference type="SAM" id="Phobius"/>
    </source>
</evidence>
<dbReference type="EMBL" id="SNYI01000002">
    <property type="protein sequence ID" value="TDQ30977.1"/>
    <property type="molecule type" value="Genomic_DNA"/>
</dbReference>